<dbReference type="AlphaFoldDB" id="A0A0F9T4L1"/>
<gene>
    <name evidence="1" type="ORF">LCGC14_0394390</name>
</gene>
<sequence length="73" mass="8180">MSTKTVELIIAIISTPPDDYAGSEQEAFPSEEALENTVRWIRQKWSERVDSYSMVTTLCGIKVDDQAALEDAE</sequence>
<organism evidence="1">
    <name type="scientific">marine sediment metagenome</name>
    <dbReference type="NCBI Taxonomy" id="412755"/>
    <lineage>
        <taxon>unclassified sequences</taxon>
        <taxon>metagenomes</taxon>
        <taxon>ecological metagenomes</taxon>
    </lineage>
</organism>
<reference evidence="1" key="1">
    <citation type="journal article" date="2015" name="Nature">
        <title>Complex archaea that bridge the gap between prokaryotes and eukaryotes.</title>
        <authorList>
            <person name="Spang A."/>
            <person name="Saw J.H."/>
            <person name="Jorgensen S.L."/>
            <person name="Zaremba-Niedzwiedzka K."/>
            <person name="Martijn J."/>
            <person name="Lind A.E."/>
            <person name="van Eijk R."/>
            <person name="Schleper C."/>
            <person name="Guy L."/>
            <person name="Ettema T.J."/>
        </authorList>
    </citation>
    <scope>NUCLEOTIDE SEQUENCE</scope>
</reference>
<evidence type="ECO:0000313" key="1">
    <source>
        <dbReference type="EMBL" id="KKN74099.1"/>
    </source>
</evidence>
<accession>A0A0F9T4L1</accession>
<name>A0A0F9T4L1_9ZZZZ</name>
<comment type="caution">
    <text evidence="1">The sequence shown here is derived from an EMBL/GenBank/DDBJ whole genome shotgun (WGS) entry which is preliminary data.</text>
</comment>
<dbReference type="EMBL" id="LAZR01000332">
    <property type="protein sequence ID" value="KKN74099.1"/>
    <property type="molecule type" value="Genomic_DNA"/>
</dbReference>
<protein>
    <submittedName>
        <fullName evidence="1">Uncharacterized protein</fullName>
    </submittedName>
</protein>
<proteinExistence type="predicted"/>